<sequence>MSKRYASMREEDDDFIVPDSEVEYIGTKRRKTSNPSATKSSTRRARPRKTRSEAEELQKELMELLGNDDLEEKTKETGRNSVRSQLTRSKLKGRKNCEADSDSNDAEDAEYRSIKKTKLACHHRRAEAKKIGNRKTASKGVQSRAQWRAEQLRIEAAAELEDLQPSNAMARKPQGIVRLANAIVSDADTDDDVIMVEEEAPRGDSSNSGKSSKRKQLRRKFLKSTHTGRVAKPTPKKVPARKIPNISDDLLITMNDGGYTQNNTVDEDRPQCPPFLEVIPTDIRNMIYKCILASESDDVPLKHLPRSAGTSVGRNKRWIRSDSWAFVQTCKTVRHELLPWIHRKKNRRVQVKLTEVVAYLDQYHPALDPTQPDKRVGGCVGISWDDVPMEDSVDVLRLATIAAASPGLRLHFMIDPDMDPALESTHEITTARDIVKSYPFWSHLTTGVKEIRISSRPSNRDWKIFHRFIEVKGDITSTQQQAKDLFRLTRVMDRAGIFLKYRSRAQKCCWETVPQSDPRVTQPGIYNVVEWTDGGP</sequence>
<gene>
    <name evidence="2" type="ORF">P280DRAFT_485651</name>
</gene>
<feature type="region of interest" description="Disordered" evidence="1">
    <location>
        <begin position="197"/>
        <end position="241"/>
    </location>
</feature>
<evidence type="ECO:0000313" key="3">
    <source>
        <dbReference type="Proteomes" id="UP000799753"/>
    </source>
</evidence>
<dbReference type="Proteomes" id="UP000799753">
    <property type="component" value="Unassembled WGS sequence"/>
</dbReference>
<organism evidence="2 3">
    <name type="scientific">Massarina eburnea CBS 473.64</name>
    <dbReference type="NCBI Taxonomy" id="1395130"/>
    <lineage>
        <taxon>Eukaryota</taxon>
        <taxon>Fungi</taxon>
        <taxon>Dikarya</taxon>
        <taxon>Ascomycota</taxon>
        <taxon>Pezizomycotina</taxon>
        <taxon>Dothideomycetes</taxon>
        <taxon>Pleosporomycetidae</taxon>
        <taxon>Pleosporales</taxon>
        <taxon>Massarineae</taxon>
        <taxon>Massarinaceae</taxon>
        <taxon>Massarina</taxon>
    </lineage>
</organism>
<dbReference type="AlphaFoldDB" id="A0A6A6RG73"/>
<proteinExistence type="predicted"/>
<reference evidence="2" key="1">
    <citation type="journal article" date="2020" name="Stud. Mycol.">
        <title>101 Dothideomycetes genomes: a test case for predicting lifestyles and emergence of pathogens.</title>
        <authorList>
            <person name="Haridas S."/>
            <person name="Albert R."/>
            <person name="Binder M."/>
            <person name="Bloem J."/>
            <person name="Labutti K."/>
            <person name="Salamov A."/>
            <person name="Andreopoulos B."/>
            <person name="Baker S."/>
            <person name="Barry K."/>
            <person name="Bills G."/>
            <person name="Bluhm B."/>
            <person name="Cannon C."/>
            <person name="Castanera R."/>
            <person name="Culley D."/>
            <person name="Daum C."/>
            <person name="Ezra D."/>
            <person name="Gonzalez J."/>
            <person name="Henrissat B."/>
            <person name="Kuo A."/>
            <person name="Liang C."/>
            <person name="Lipzen A."/>
            <person name="Lutzoni F."/>
            <person name="Magnuson J."/>
            <person name="Mondo S."/>
            <person name="Nolan M."/>
            <person name="Ohm R."/>
            <person name="Pangilinan J."/>
            <person name="Park H.-J."/>
            <person name="Ramirez L."/>
            <person name="Alfaro M."/>
            <person name="Sun H."/>
            <person name="Tritt A."/>
            <person name="Yoshinaga Y."/>
            <person name="Zwiers L.-H."/>
            <person name="Turgeon B."/>
            <person name="Goodwin S."/>
            <person name="Spatafora J."/>
            <person name="Crous P."/>
            <person name="Grigoriev I."/>
        </authorList>
    </citation>
    <scope>NUCLEOTIDE SEQUENCE</scope>
    <source>
        <strain evidence="2">CBS 473.64</strain>
    </source>
</reference>
<evidence type="ECO:0008006" key="4">
    <source>
        <dbReference type="Google" id="ProtNLM"/>
    </source>
</evidence>
<feature type="compositionally biased region" description="Acidic residues" evidence="1">
    <location>
        <begin position="99"/>
        <end position="108"/>
    </location>
</feature>
<feature type="region of interest" description="Disordered" evidence="1">
    <location>
        <begin position="26"/>
        <end position="111"/>
    </location>
</feature>
<feature type="region of interest" description="Disordered" evidence="1">
    <location>
        <begin position="123"/>
        <end position="143"/>
    </location>
</feature>
<feature type="compositionally biased region" description="Basic and acidic residues" evidence="1">
    <location>
        <begin position="50"/>
        <end position="62"/>
    </location>
</feature>
<protein>
    <recommendedName>
        <fullName evidence="4">F-box domain-containing protein</fullName>
    </recommendedName>
</protein>
<feature type="compositionally biased region" description="Basic residues" evidence="1">
    <location>
        <begin position="123"/>
        <end position="137"/>
    </location>
</feature>
<evidence type="ECO:0000313" key="2">
    <source>
        <dbReference type="EMBL" id="KAF2634212.1"/>
    </source>
</evidence>
<dbReference type="EMBL" id="MU006852">
    <property type="protein sequence ID" value="KAF2634212.1"/>
    <property type="molecule type" value="Genomic_DNA"/>
</dbReference>
<keyword evidence="3" id="KW-1185">Reference proteome</keyword>
<feature type="compositionally biased region" description="Polar residues" evidence="1">
    <location>
        <begin position="79"/>
        <end position="88"/>
    </location>
</feature>
<feature type="compositionally biased region" description="Basic residues" evidence="1">
    <location>
        <begin position="211"/>
        <end position="223"/>
    </location>
</feature>
<accession>A0A6A6RG73</accession>
<evidence type="ECO:0000256" key="1">
    <source>
        <dbReference type="SAM" id="MobiDB-lite"/>
    </source>
</evidence>
<name>A0A6A6RG73_9PLEO</name>